<dbReference type="SUPFAM" id="SSF103473">
    <property type="entry name" value="MFS general substrate transporter"/>
    <property type="match status" value="1"/>
</dbReference>
<feature type="transmembrane region" description="Helical" evidence="1">
    <location>
        <begin position="63"/>
        <end position="81"/>
    </location>
</feature>
<sequence length="82" mass="9071">MLSSFSTAIAFRMLDTVIQPYLGIHLGFTISQISLIFLVSTIVQGVLTLSLGILADFFNAFNLLIYSFIATDIGILFPYIFT</sequence>
<reference evidence="2" key="1">
    <citation type="journal article" date="2021" name="Environ. Microbiol.">
        <title>New insights into the diversity and evolution of the archaeal mobilome from three complete genomes of Saccharolobus shibatae.</title>
        <authorList>
            <person name="Medvedeva S."/>
            <person name="Brandt D."/>
            <person name="Cvirkaite-Krupovic V."/>
            <person name="Liu Y."/>
            <person name="Severinov K."/>
            <person name="Ishino S."/>
            <person name="Ishino Y."/>
            <person name="Prangishvili D."/>
            <person name="Kalinowski J."/>
            <person name="Krupovic M."/>
        </authorList>
    </citation>
    <scope>NUCLEOTIDE SEQUENCE</scope>
    <source>
        <strain evidence="2">B12</strain>
    </source>
</reference>
<evidence type="ECO:0000313" key="3">
    <source>
        <dbReference type="Proteomes" id="UP000694018"/>
    </source>
</evidence>
<feature type="transmembrane region" description="Helical" evidence="1">
    <location>
        <begin position="21"/>
        <end position="43"/>
    </location>
</feature>
<dbReference type="KEGG" id="sshi:J5U23_01955"/>
<dbReference type="Proteomes" id="UP000694018">
    <property type="component" value="Chromosome"/>
</dbReference>
<name>A0A8F5GTR4_SACSH</name>
<evidence type="ECO:0008006" key="4">
    <source>
        <dbReference type="Google" id="ProtNLM"/>
    </source>
</evidence>
<protein>
    <recommendedName>
        <fullName evidence="4">MFS transporter</fullName>
    </recommendedName>
</protein>
<evidence type="ECO:0000256" key="1">
    <source>
        <dbReference type="SAM" id="Phobius"/>
    </source>
</evidence>
<keyword evidence="1" id="KW-0812">Transmembrane</keyword>
<keyword evidence="1" id="KW-0472">Membrane</keyword>
<keyword evidence="1" id="KW-1133">Transmembrane helix</keyword>
<dbReference type="Gene3D" id="1.20.1250.20">
    <property type="entry name" value="MFS general substrate transporter like domains"/>
    <property type="match status" value="1"/>
</dbReference>
<dbReference type="AlphaFoldDB" id="A0A8F5GTR4"/>
<dbReference type="EMBL" id="CP077717">
    <property type="protein sequence ID" value="QXJ29086.1"/>
    <property type="molecule type" value="Genomic_DNA"/>
</dbReference>
<dbReference type="InterPro" id="IPR036259">
    <property type="entry name" value="MFS_trans_sf"/>
</dbReference>
<proteinExistence type="predicted"/>
<accession>A0A8F5GTR4</accession>
<gene>
    <name evidence="2" type="ORF">J5U23_01955</name>
</gene>
<organism evidence="2 3">
    <name type="scientific">Saccharolobus shibatae (strain ATCC 51178 / DSM 5389 / JCM 8931 / NBRC 15437 / B12)</name>
    <name type="common">Sulfolobus shibatae</name>
    <dbReference type="NCBI Taxonomy" id="523848"/>
    <lineage>
        <taxon>Archaea</taxon>
        <taxon>Thermoproteota</taxon>
        <taxon>Thermoprotei</taxon>
        <taxon>Sulfolobales</taxon>
        <taxon>Sulfolobaceae</taxon>
        <taxon>Saccharolobus</taxon>
    </lineage>
</organism>
<evidence type="ECO:0000313" key="2">
    <source>
        <dbReference type="EMBL" id="QXJ29086.1"/>
    </source>
</evidence>